<dbReference type="Proteomes" id="UP000527616">
    <property type="component" value="Unassembled WGS sequence"/>
</dbReference>
<feature type="transmembrane region" description="Helical" evidence="6">
    <location>
        <begin position="188"/>
        <end position="211"/>
    </location>
</feature>
<dbReference type="GO" id="GO:0055085">
    <property type="term" value="P:transmembrane transport"/>
    <property type="evidence" value="ECO:0007669"/>
    <property type="project" value="InterPro"/>
</dbReference>
<evidence type="ECO:0000256" key="4">
    <source>
        <dbReference type="ARBA" id="ARBA00022989"/>
    </source>
</evidence>
<evidence type="ECO:0000313" key="9">
    <source>
        <dbReference type="Proteomes" id="UP000527616"/>
    </source>
</evidence>
<feature type="domain" description="ABC transmembrane type-1" evidence="7">
    <location>
        <begin position="23"/>
        <end position="204"/>
    </location>
</feature>
<feature type="transmembrane region" description="Helical" evidence="6">
    <location>
        <begin position="56"/>
        <end position="80"/>
    </location>
</feature>
<evidence type="ECO:0000256" key="1">
    <source>
        <dbReference type="ARBA" id="ARBA00004141"/>
    </source>
</evidence>
<keyword evidence="5 6" id="KW-0472">Membrane</keyword>
<gene>
    <name evidence="8" type="ORF">GGQ54_001324</name>
</gene>
<organism evidence="8 9">
    <name type="scientific">Naumannella cuiyingiana</name>
    <dbReference type="NCBI Taxonomy" id="1347891"/>
    <lineage>
        <taxon>Bacteria</taxon>
        <taxon>Bacillati</taxon>
        <taxon>Actinomycetota</taxon>
        <taxon>Actinomycetes</taxon>
        <taxon>Propionibacteriales</taxon>
        <taxon>Propionibacteriaceae</taxon>
        <taxon>Naumannella</taxon>
    </lineage>
</organism>
<dbReference type="EMBL" id="JACBZS010000001">
    <property type="protein sequence ID" value="NYI70764.1"/>
    <property type="molecule type" value="Genomic_DNA"/>
</dbReference>
<feature type="transmembrane region" description="Helical" evidence="6">
    <location>
        <begin position="86"/>
        <end position="108"/>
    </location>
</feature>
<proteinExistence type="inferred from homology"/>
<dbReference type="RefSeq" id="WP_179444675.1">
    <property type="nucleotide sequence ID" value="NZ_JACBZS010000001.1"/>
</dbReference>
<keyword evidence="4 6" id="KW-1133">Transmembrane helix</keyword>
<dbReference type="InterPro" id="IPR035906">
    <property type="entry name" value="MetI-like_sf"/>
</dbReference>
<sequence>MSLWPYLTDPANWSGAGGIGDLLAQHLVYTFLALLVAGLIAVPAGIAIGHTGRGDFVVAGLSNAARAIPTLGLLVLIVTIFGRELWAIVAALAVLAIPPILTATAAGVRGADRGAVTAAHAMGMTDRQVITGVELPLATPLIISGFRSAALQVVATATVAALAASGGLGRLVVDGQRQGPNGYPEVFAGAVLVAALAIILEALLGGAGALARRRTRRGARA</sequence>
<name>A0A7Z0D8K8_9ACTN</name>
<evidence type="ECO:0000256" key="3">
    <source>
        <dbReference type="ARBA" id="ARBA00022692"/>
    </source>
</evidence>
<dbReference type="AlphaFoldDB" id="A0A7Z0D8K8"/>
<keyword evidence="3 6" id="KW-0812">Transmembrane</keyword>
<comment type="subcellular location">
    <subcellularLocation>
        <location evidence="6">Cell membrane</location>
        <topology evidence="6">Multi-pass membrane protein</topology>
    </subcellularLocation>
    <subcellularLocation>
        <location evidence="1">Membrane</location>
        <topology evidence="1">Multi-pass membrane protein</topology>
    </subcellularLocation>
</comment>
<dbReference type="CDD" id="cd06261">
    <property type="entry name" value="TM_PBP2"/>
    <property type="match status" value="1"/>
</dbReference>
<evidence type="ECO:0000256" key="5">
    <source>
        <dbReference type="ARBA" id="ARBA00023136"/>
    </source>
</evidence>
<evidence type="ECO:0000256" key="2">
    <source>
        <dbReference type="ARBA" id="ARBA00022448"/>
    </source>
</evidence>
<dbReference type="SUPFAM" id="SSF161098">
    <property type="entry name" value="MetI-like"/>
    <property type="match status" value="1"/>
</dbReference>
<dbReference type="InterPro" id="IPR051204">
    <property type="entry name" value="ABC_transp_perm/SBD"/>
</dbReference>
<evidence type="ECO:0000256" key="6">
    <source>
        <dbReference type="RuleBase" id="RU363032"/>
    </source>
</evidence>
<comment type="caution">
    <text evidence="8">The sequence shown here is derived from an EMBL/GenBank/DDBJ whole genome shotgun (WGS) entry which is preliminary data.</text>
</comment>
<reference evidence="8 9" key="1">
    <citation type="submission" date="2020-07" db="EMBL/GenBank/DDBJ databases">
        <title>Sequencing the genomes of 1000 actinobacteria strains.</title>
        <authorList>
            <person name="Klenk H.-P."/>
        </authorList>
    </citation>
    <scope>NUCLEOTIDE SEQUENCE [LARGE SCALE GENOMIC DNA]</scope>
    <source>
        <strain evidence="8 9">DSM 103164</strain>
    </source>
</reference>
<dbReference type="Pfam" id="PF00528">
    <property type="entry name" value="BPD_transp_1"/>
    <property type="match status" value="1"/>
</dbReference>
<dbReference type="GO" id="GO:0031460">
    <property type="term" value="P:glycine betaine transport"/>
    <property type="evidence" value="ECO:0007669"/>
    <property type="project" value="TreeGrafter"/>
</dbReference>
<dbReference type="PANTHER" id="PTHR30177:SF33">
    <property type="entry name" value="POSSIBLE OSMOPROTECTANT (GLYCINE BETAINE_CARNITINE_CHOLINE_L-PROLINE) TRANSPORT INTEGRAL MEMBRANE PROTEIN ABC TRANSPORTER PROZ"/>
    <property type="match status" value="1"/>
</dbReference>
<feature type="transmembrane region" description="Helical" evidence="6">
    <location>
        <begin position="149"/>
        <end position="168"/>
    </location>
</feature>
<dbReference type="PROSITE" id="PS50928">
    <property type="entry name" value="ABC_TM1"/>
    <property type="match status" value="1"/>
</dbReference>
<dbReference type="InterPro" id="IPR000515">
    <property type="entry name" value="MetI-like"/>
</dbReference>
<evidence type="ECO:0000259" key="7">
    <source>
        <dbReference type="PROSITE" id="PS50928"/>
    </source>
</evidence>
<keyword evidence="2 6" id="KW-0813">Transport</keyword>
<keyword evidence="9" id="KW-1185">Reference proteome</keyword>
<comment type="similarity">
    <text evidence="6">Belongs to the binding-protein-dependent transport system permease family.</text>
</comment>
<feature type="transmembrane region" description="Helical" evidence="6">
    <location>
        <begin position="27"/>
        <end position="49"/>
    </location>
</feature>
<protein>
    <submittedName>
        <fullName evidence="8">Osmoprotectant transport system permease protein</fullName>
    </submittedName>
</protein>
<dbReference type="GO" id="GO:0005886">
    <property type="term" value="C:plasma membrane"/>
    <property type="evidence" value="ECO:0007669"/>
    <property type="project" value="UniProtKB-SubCell"/>
</dbReference>
<accession>A0A7Z0D8K8</accession>
<dbReference type="PANTHER" id="PTHR30177">
    <property type="entry name" value="GLYCINE BETAINE/L-PROLINE TRANSPORT SYSTEM PERMEASE PROTEIN PROW"/>
    <property type="match status" value="1"/>
</dbReference>
<dbReference type="Gene3D" id="1.10.3720.10">
    <property type="entry name" value="MetI-like"/>
    <property type="match status" value="1"/>
</dbReference>
<evidence type="ECO:0000313" key="8">
    <source>
        <dbReference type="EMBL" id="NYI70764.1"/>
    </source>
</evidence>